<evidence type="ECO:0000313" key="2">
    <source>
        <dbReference type="EMBL" id="MDQ0518459.1"/>
    </source>
</evidence>
<keyword evidence="3" id="KW-1185">Reference proteome</keyword>
<protein>
    <recommendedName>
        <fullName evidence="4">Cell division protein FtsL</fullName>
    </recommendedName>
</protein>
<organism evidence="2 3">
    <name type="scientific">Kaistia geumhonensis</name>
    <dbReference type="NCBI Taxonomy" id="410839"/>
    <lineage>
        <taxon>Bacteria</taxon>
        <taxon>Pseudomonadati</taxon>
        <taxon>Pseudomonadota</taxon>
        <taxon>Alphaproteobacteria</taxon>
        <taxon>Hyphomicrobiales</taxon>
        <taxon>Kaistiaceae</taxon>
        <taxon>Kaistia</taxon>
    </lineage>
</organism>
<sequence>MKRGWNIFWVSLMIAVAVVTYAMKDSAGRAADHVMQLRAEIAREKQQLAVLKAEWGVLDQPSRLQALVERYSEYLGLKPLDVRQLARLSDVPGRGPIPAGGGQMPGKPLDLLTASAASGVDPVRTGSVATAPKLPKPPSSKTAAAKSADAAKTAASIKHTEPAVRKPVPLASPAELQTGYLE</sequence>
<feature type="region of interest" description="Disordered" evidence="1">
    <location>
        <begin position="123"/>
        <end position="182"/>
    </location>
</feature>
<evidence type="ECO:0000256" key="1">
    <source>
        <dbReference type="SAM" id="MobiDB-lite"/>
    </source>
</evidence>
<reference evidence="2 3" key="1">
    <citation type="submission" date="2023-07" db="EMBL/GenBank/DDBJ databases">
        <title>Genomic Encyclopedia of Type Strains, Phase IV (KMG-IV): sequencing the most valuable type-strain genomes for metagenomic binning, comparative biology and taxonomic classification.</title>
        <authorList>
            <person name="Goeker M."/>
        </authorList>
    </citation>
    <scope>NUCLEOTIDE SEQUENCE [LARGE SCALE GENOMIC DNA]</scope>
    <source>
        <strain evidence="2 3">B1-1</strain>
    </source>
</reference>
<evidence type="ECO:0008006" key="4">
    <source>
        <dbReference type="Google" id="ProtNLM"/>
    </source>
</evidence>
<gene>
    <name evidence="2" type="ORF">QO015_004072</name>
</gene>
<comment type="caution">
    <text evidence="2">The sequence shown here is derived from an EMBL/GenBank/DDBJ whole genome shotgun (WGS) entry which is preliminary data.</text>
</comment>
<evidence type="ECO:0000313" key="3">
    <source>
        <dbReference type="Proteomes" id="UP001223743"/>
    </source>
</evidence>
<dbReference type="Proteomes" id="UP001223743">
    <property type="component" value="Unassembled WGS sequence"/>
</dbReference>
<proteinExistence type="predicted"/>
<dbReference type="RefSeq" id="WP_266283993.1">
    <property type="nucleotide sequence ID" value="NZ_JAPKNF010000004.1"/>
</dbReference>
<accession>A0ABU0MBY0</accession>
<dbReference type="EMBL" id="JAUSWJ010000001">
    <property type="protein sequence ID" value="MDQ0518459.1"/>
    <property type="molecule type" value="Genomic_DNA"/>
</dbReference>
<feature type="compositionally biased region" description="Low complexity" evidence="1">
    <location>
        <begin position="129"/>
        <end position="156"/>
    </location>
</feature>
<name>A0ABU0MBY0_9HYPH</name>